<dbReference type="PANTHER" id="PTHR30576:SF0">
    <property type="entry name" value="UNDECAPRENYL-PHOSPHATE N-ACETYLGALACTOSAMINYL 1-PHOSPHATE TRANSFERASE-RELATED"/>
    <property type="match status" value="1"/>
</dbReference>
<keyword evidence="10" id="KW-1185">Reference proteome</keyword>
<sequence length="469" mass="54943">MNKKEQYKRLIMFLASALIVALETAVFAYVWYFHYADEAIIGKTFWKKGNFVVIAQYALMIYLFYRIYGGFKVGYLRVFEVLYSQILSVLCVNMITYLQLCLIGRWKFTTNILPLIYMTIFDLVIVILWVIFMRTIYEKIYPPRKMLLIYGAHNPKDLIHKISSREDKYNICEMIHLSMGEEKIKEKIDEYPSVILGDIPARERNIFLKYCFEQNIRCYSIPKISDILLRNADSIHLFDTTLMLSRNRGLTAEQEFAKRAMDIVFSLIGLIIALPFMLVIAILIKAYDGGPVFYKQDRLTKDGRVFQILKFRSMKVQSEKKGARLAMKDDDRITPVGRVLRQIHFDELPQIFNILKGDMSLVGPRPERPEIARQYLEEIPEFNYRLKVKAGLTGYAQVYGKYNTTPYDKLKLDLTYIETYSFVQDIKLLMLTFKILFQKESTEGVESWQVTAATKEDMAAEEKKKNKEE</sequence>
<dbReference type="Pfam" id="PF02397">
    <property type="entry name" value="Bac_transf"/>
    <property type="match status" value="1"/>
</dbReference>
<evidence type="ECO:0000256" key="4">
    <source>
        <dbReference type="ARBA" id="ARBA00022692"/>
    </source>
</evidence>
<proteinExistence type="inferred from homology"/>
<dbReference type="EMBL" id="JAOQKE010000004">
    <property type="protein sequence ID" value="MCU6724780.1"/>
    <property type="molecule type" value="Genomic_DNA"/>
</dbReference>
<dbReference type="NCBIfam" id="TIGR03025">
    <property type="entry name" value="EPS_sugtrans"/>
    <property type="match status" value="1"/>
</dbReference>
<dbReference type="InterPro" id="IPR003362">
    <property type="entry name" value="Bact_transf"/>
</dbReference>
<dbReference type="InterPro" id="IPR017475">
    <property type="entry name" value="EPS_sugar_tfrase"/>
</dbReference>
<accession>A0ABT2SJU1</accession>
<keyword evidence="4 7" id="KW-0812">Transmembrane</keyword>
<feature type="domain" description="Bacterial sugar transferase" evidence="8">
    <location>
        <begin position="258"/>
        <end position="437"/>
    </location>
</feature>
<comment type="similarity">
    <text evidence="2">Belongs to the bacterial sugar transferase family.</text>
</comment>
<evidence type="ECO:0000256" key="5">
    <source>
        <dbReference type="ARBA" id="ARBA00022989"/>
    </source>
</evidence>
<evidence type="ECO:0000259" key="8">
    <source>
        <dbReference type="Pfam" id="PF02397"/>
    </source>
</evidence>
<evidence type="ECO:0000256" key="7">
    <source>
        <dbReference type="SAM" id="Phobius"/>
    </source>
</evidence>
<comment type="subcellular location">
    <subcellularLocation>
        <location evidence="1">Membrane</location>
        <topology evidence="1">Multi-pass membrane protein</topology>
    </subcellularLocation>
</comment>
<evidence type="ECO:0000256" key="6">
    <source>
        <dbReference type="ARBA" id="ARBA00023136"/>
    </source>
</evidence>
<gene>
    <name evidence="9" type="ORF">OCV47_05345</name>
</gene>
<feature type="transmembrane region" description="Helical" evidence="7">
    <location>
        <begin position="81"/>
        <end position="100"/>
    </location>
</feature>
<feature type="transmembrane region" description="Helical" evidence="7">
    <location>
        <begin position="12"/>
        <end position="31"/>
    </location>
</feature>
<keyword evidence="5 7" id="KW-1133">Transmembrane helix</keyword>
<reference evidence="9 10" key="1">
    <citation type="journal article" date="2021" name="ISME Commun">
        <title>Automated analysis of genomic sequences facilitates high-throughput and comprehensive description of bacteria.</title>
        <authorList>
            <person name="Hitch T.C.A."/>
        </authorList>
    </citation>
    <scope>NUCLEOTIDE SEQUENCE [LARGE SCALE GENOMIC DNA]</scope>
    <source>
        <strain evidence="9 10">Sanger_29</strain>
    </source>
</reference>
<dbReference type="RefSeq" id="WP_117447795.1">
    <property type="nucleotide sequence ID" value="NZ_JAOQKE010000004.1"/>
</dbReference>
<feature type="transmembrane region" description="Helical" evidence="7">
    <location>
        <begin position="112"/>
        <end position="137"/>
    </location>
</feature>
<evidence type="ECO:0000313" key="10">
    <source>
        <dbReference type="Proteomes" id="UP001652338"/>
    </source>
</evidence>
<organism evidence="9 10">
    <name type="scientific">Muricoprocola aceti</name>
    <dbReference type="NCBI Taxonomy" id="2981772"/>
    <lineage>
        <taxon>Bacteria</taxon>
        <taxon>Bacillati</taxon>
        <taxon>Bacillota</taxon>
        <taxon>Clostridia</taxon>
        <taxon>Lachnospirales</taxon>
        <taxon>Lachnospiraceae</taxon>
        <taxon>Muricoprocola</taxon>
    </lineage>
</organism>
<feature type="transmembrane region" description="Helical" evidence="7">
    <location>
        <begin position="51"/>
        <end position="69"/>
    </location>
</feature>
<dbReference type="Proteomes" id="UP001652338">
    <property type="component" value="Unassembled WGS sequence"/>
</dbReference>
<keyword evidence="3 9" id="KW-0808">Transferase</keyword>
<protein>
    <submittedName>
        <fullName evidence="9">Sugar transferase</fullName>
    </submittedName>
</protein>
<keyword evidence="6 7" id="KW-0472">Membrane</keyword>
<comment type="caution">
    <text evidence="9">The sequence shown here is derived from an EMBL/GenBank/DDBJ whole genome shotgun (WGS) entry which is preliminary data.</text>
</comment>
<name>A0ABT2SJU1_9FIRM</name>
<evidence type="ECO:0000256" key="1">
    <source>
        <dbReference type="ARBA" id="ARBA00004141"/>
    </source>
</evidence>
<feature type="transmembrane region" description="Helical" evidence="7">
    <location>
        <begin position="263"/>
        <end position="284"/>
    </location>
</feature>
<evidence type="ECO:0000256" key="2">
    <source>
        <dbReference type="ARBA" id="ARBA00006464"/>
    </source>
</evidence>
<dbReference type="GO" id="GO:0016740">
    <property type="term" value="F:transferase activity"/>
    <property type="evidence" value="ECO:0007669"/>
    <property type="project" value="UniProtKB-KW"/>
</dbReference>
<evidence type="ECO:0000256" key="3">
    <source>
        <dbReference type="ARBA" id="ARBA00022679"/>
    </source>
</evidence>
<dbReference type="PANTHER" id="PTHR30576">
    <property type="entry name" value="COLANIC BIOSYNTHESIS UDP-GLUCOSE LIPID CARRIER TRANSFERASE"/>
    <property type="match status" value="1"/>
</dbReference>
<evidence type="ECO:0000313" key="9">
    <source>
        <dbReference type="EMBL" id="MCU6724780.1"/>
    </source>
</evidence>